<proteinExistence type="predicted"/>
<reference evidence="3 4" key="1">
    <citation type="submission" date="2019-03" db="EMBL/GenBank/DDBJ databases">
        <title>Genomic Encyclopedia of Archaeal and Bacterial Type Strains, Phase II (KMG-II): from individual species to whole genera.</title>
        <authorList>
            <person name="Goeker M."/>
        </authorList>
    </citation>
    <scope>NUCLEOTIDE SEQUENCE [LARGE SCALE GENOMIC DNA]</scope>
    <source>
        <strain evidence="3 4">DSM 45499</strain>
    </source>
</reference>
<dbReference type="InterPro" id="IPR044922">
    <property type="entry name" value="DUF2063_N_sf"/>
</dbReference>
<dbReference type="Proteomes" id="UP000294927">
    <property type="component" value="Unassembled WGS sequence"/>
</dbReference>
<accession>A0A4R7W1R1</accession>
<dbReference type="InterPro" id="IPR018640">
    <property type="entry name" value="DUF2063"/>
</dbReference>
<gene>
    <name evidence="3" type="ORF">CLV71_102419</name>
</gene>
<dbReference type="GO" id="GO:0003677">
    <property type="term" value="F:DNA binding"/>
    <property type="evidence" value="ECO:0007669"/>
    <property type="project" value="UniProtKB-KW"/>
</dbReference>
<name>A0A4R7W1R1_9PSEU</name>
<dbReference type="RefSeq" id="WP_133901602.1">
    <property type="nucleotide sequence ID" value="NZ_SOCP01000002.1"/>
</dbReference>
<sequence length="287" mass="31457">MVQPDLATLQEWLLNACTGAGNPGTCRASEVVRGSDRLTADERLTIYALGYRARLRECLKAEFPALHALVGEQVFGLFADGYVAAHPPRSHSMFDLGARFADFLDETRPNPREPPGSLDALPTALARLERARAECRRARGVESDPARPVDPLEVMTTPDMTIRTPPTLRLLRLDFPLLDTLTAADHGDRPSIPDPADTYYAVARTHYRVRVHVVTRWQHTFLHTCATGVALHTAVSATADACALDLPRLWAALVTWLPVAVDAGMASRGAHPMTEPAGPRSRERTSQ</sequence>
<evidence type="ECO:0000313" key="4">
    <source>
        <dbReference type="Proteomes" id="UP000294927"/>
    </source>
</evidence>
<evidence type="ECO:0000256" key="1">
    <source>
        <dbReference type="SAM" id="MobiDB-lite"/>
    </source>
</evidence>
<organism evidence="3 4">
    <name type="scientific">Actinophytocola oryzae</name>
    <dbReference type="NCBI Taxonomy" id="502181"/>
    <lineage>
        <taxon>Bacteria</taxon>
        <taxon>Bacillati</taxon>
        <taxon>Actinomycetota</taxon>
        <taxon>Actinomycetes</taxon>
        <taxon>Pseudonocardiales</taxon>
        <taxon>Pseudonocardiaceae</taxon>
    </lineage>
</organism>
<keyword evidence="3" id="KW-0238">DNA-binding</keyword>
<feature type="domain" description="Putative DNA-binding" evidence="2">
    <location>
        <begin position="9"/>
        <end position="104"/>
    </location>
</feature>
<dbReference type="EMBL" id="SOCP01000002">
    <property type="protein sequence ID" value="TDV56352.1"/>
    <property type="molecule type" value="Genomic_DNA"/>
</dbReference>
<dbReference type="AlphaFoldDB" id="A0A4R7W1R1"/>
<keyword evidence="4" id="KW-1185">Reference proteome</keyword>
<dbReference type="OrthoDB" id="4146344at2"/>
<protein>
    <submittedName>
        <fullName evidence="3">Putative DNA-binding protein</fullName>
    </submittedName>
</protein>
<evidence type="ECO:0000259" key="2">
    <source>
        <dbReference type="Pfam" id="PF09836"/>
    </source>
</evidence>
<comment type="caution">
    <text evidence="3">The sequence shown here is derived from an EMBL/GenBank/DDBJ whole genome shotgun (WGS) entry which is preliminary data.</text>
</comment>
<dbReference type="Pfam" id="PF09836">
    <property type="entry name" value="DUF2063"/>
    <property type="match status" value="1"/>
</dbReference>
<evidence type="ECO:0000313" key="3">
    <source>
        <dbReference type="EMBL" id="TDV56352.1"/>
    </source>
</evidence>
<dbReference type="Gene3D" id="1.10.150.690">
    <property type="entry name" value="DUF2063"/>
    <property type="match status" value="1"/>
</dbReference>
<feature type="region of interest" description="Disordered" evidence="1">
    <location>
        <begin position="268"/>
        <end position="287"/>
    </location>
</feature>